<gene>
    <name evidence="5" type="ORF">RSO01_06410</name>
</gene>
<dbReference type="SUPFAM" id="SSF53901">
    <property type="entry name" value="Thiolase-like"/>
    <property type="match status" value="2"/>
</dbReference>
<dbReference type="InterPro" id="IPR040771">
    <property type="entry name" value="TLP1_add_C"/>
</dbReference>
<keyword evidence="3" id="KW-0012">Acyltransferase</keyword>
<dbReference type="PANTHER" id="PTHR18919">
    <property type="entry name" value="ACETYL-COA C-ACYLTRANSFERASE"/>
    <property type="match status" value="1"/>
</dbReference>
<protein>
    <submittedName>
        <fullName evidence="5">Acetyl-CoA acetyltransferase</fullName>
    </submittedName>
</protein>
<sequence length="514" mass="55599">MIDPRTPILVGCGQITDTTSLPSSEHSNVAFAAEAARLALADTGAAIGAEALGRKLDAVAVLEFFPDVSPRFASPFGRCTNPPKSVANRLGATPRQSIYTHQGGNTPQYLVNRFAEEIANGETGLALICGAELLRSTQNARKAGLKIDHNEDPGGEPTRIGDKRFGFSDEEARHDLRAAIHFYPLLENAIRGGLKRDVASHMTAMGRLFERLAAVAKANPLATRREGYSAERLATISNDNRWICFPYPRLMNSNAIIDQASAVLMTSVEKAREWGIPQDRWVFLHGCADGTDTWVVSERERLDASPAIRGCARVAFDMAGKTAADVAAFDLYSCFPSAVEVAMKEIGIADDDRRPISVTGGLPFFGGPGNNYVTHSIAEMMNVVRKAPGSFGMVTANGNYLTKHSAGLYSTEPTKGPWRREDPKKLQAELDAGSKQRVNTRPSGTGTIETYCVTFGKSAPEKGYIYGRLDSSGERFVAMAADDPALLADMLTKEQLGRKVAVGEKDGRNIFRPV</sequence>
<dbReference type="EMBL" id="BKAJ01000011">
    <property type="protein sequence ID" value="GEP53475.1"/>
    <property type="molecule type" value="Genomic_DNA"/>
</dbReference>
<proteinExistence type="inferred from homology"/>
<dbReference type="AlphaFoldDB" id="A0A512N3B4"/>
<name>A0A512N3B4_9HYPH</name>
<keyword evidence="6" id="KW-1185">Reference proteome</keyword>
<reference evidence="5 6" key="1">
    <citation type="submission" date="2019-07" db="EMBL/GenBank/DDBJ databases">
        <title>Whole genome shotgun sequence of Reyranella soli NBRC 108950.</title>
        <authorList>
            <person name="Hosoyama A."/>
            <person name="Uohara A."/>
            <person name="Ohji S."/>
            <person name="Ichikawa N."/>
        </authorList>
    </citation>
    <scope>NUCLEOTIDE SEQUENCE [LARGE SCALE GENOMIC DNA]</scope>
    <source>
        <strain evidence="5 6">NBRC 108950</strain>
    </source>
</reference>
<dbReference type="PANTHER" id="PTHR18919:SF139">
    <property type="entry name" value="THIOLASE-LIKE PROTEIN TYPE 1 ADDITIONAL C-TERMINAL DOMAIN-CONTAINING PROTEIN"/>
    <property type="match status" value="1"/>
</dbReference>
<evidence type="ECO:0000256" key="1">
    <source>
        <dbReference type="ARBA" id="ARBA00010982"/>
    </source>
</evidence>
<dbReference type="Pfam" id="PF18313">
    <property type="entry name" value="TLP1_add_C"/>
    <property type="match status" value="1"/>
</dbReference>
<dbReference type="RefSeq" id="WP_147146152.1">
    <property type="nucleotide sequence ID" value="NZ_BKAJ01000011.1"/>
</dbReference>
<evidence type="ECO:0000256" key="2">
    <source>
        <dbReference type="ARBA" id="ARBA00022679"/>
    </source>
</evidence>
<comment type="caution">
    <text evidence="5">The sequence shown here is derived from an EMBL/GenBank/DDBJ whole genome shotgun (WGS) entry which is preliminary data.</text>
</comment>
<feature type="domain" description="Thiolase-like protein type 1 additional C-terminal" evidence="4">
    <location>
        <begin position="426"/>
        <end position="504"/>
    </location>
</feature>
<dbReference type="GO" id="GO:0016746">
    <property type="term" value="F:acyltransferase activity"/>
    <property type="evidence" value="ECO:0007669"/>
    <property type="project" value="UniProtKB-KW"/>
</dbReference>
<organism evidence="5 6">
    <name type="scientific">Reyranella soli</name>
    <dbReference type="NCBI Taxonomy" id="1230389"/>
    <lineage>
        <taxon>Bacteria</taxon>
        <taxon>Pseudomonadati</taxon>
        <taxon>Pseudomonadota</taxon>
        <taxon>Alphaproteobacteria</taxon>
        <taxon>Hyphomicrobiales</taxon>
        <taxon>Reyranellaceae</taxon>
        <taxon>Reyranella</taxon>
    </lineage>
</organism>
<evidence type="ECO:0000256" key="3">
    <source>
        <dbReference type="ARBA" id="ARBA00023315"/>
    </source>
</evidence>
<dbReference type="OrthoDB" id="4470569at2"/>
<evidence type="ECO:0000259" key="4">
    <source>
        <dbReference type="Pfam" id="PF18313"/>
    </source>
</evidence>
<dbReference type="Gene3D" id="2.40.50.840">
    <property type="match status" value="1"/>
</dbReference>
<comment type="similarity">
    <text evidence="1">Belongs to the thiolase-like superfamily. Thiolase family.</text>
</comment>
<accession>A0A512N3B4</accession>
<dbReference type="InterPro" id="IPR016039">
    <property type="entry name" value="Thiolase-like"/>
</dbReference>
<dbReference type="Proteomes" id="UP000321058">
    <property type="component" value="Unassembled WGS sequence"/>
</dbReference>
<keyword evidence="2 5" id="KW-0808">Transferase</keyword>
<dbReference type="Gene3D" id="3.40.47.10">
    <property type="match status" value="1"/>
</dbReference>
<evidence type="ECO:0000313" key="5">
    <source>
        <dbReference type="EMBL" id="GEP53475.1"/>
    </source>
</evidence>
<evidence type="ECO:0000313" key="6">
    <source>
        <dbReference type="Proteomes" id="UP000321058"/>
    </source>
</evidence>